<feature type="region of interest" description="Disordered" evidence="1">
    <location>
        <begin position="69"/>
        <end position="97"/>
    </location>
</feature>
<dbReference type="AlphaFoldDB" id="A0A3T0JY12"/>
<protein>
    <recommendedName>
        <fullName evidence="4">DUF1534 domain-containing protein</fullName>
    </recommendedName>
</protein>
<proteinExistence type="predicted"/>
<evidence type="ECO:0000313" key="3">
    <source>
        <dbReference type="Proteomes" id="UP000282760"/>
    </source>
</evidence>
<evidence type="ECO:0000313" key="2">
    <source>
        <dbReference type="EMBL" id="AZV28368.1"/>
    </source>
</evidence>
<dbReference type="Proteomes" id="UP000282760">
    <property type="component" value="Chromosome"/>
</dbReference>
<evidence type="ECO:0008006" key="4">
    <source>
        <dbReference type="Google" id="ProtNLM"/>
    </source>
</evidence>
<reference evidence="2 3" key="1">
    <citation type="submission" date="2017-11" db="EMBL/GenBank/DDBJ databases">
        <title>Effect of PGPRs.</title>
        <authorList>
            <person name="Oliva R."/>
            <person name="Nong J."/>
            <person name="Roman V."/>
        </authorList>
    </citation>
    <scope>NUCLEOTIDE SEQUENCE [LARGE SCALE GENOMIC DNA]</scope>
    <source>
        <strain evidence="2">Inb918</strain>
    </source>
</reference>
<gene>
    <name evidence="2" type="ORF">CT157_20885</name>
</gene>
<organism evidence="2 3">
    <name type="scientific">Pseudomonas syringae</name>
    <dbReference type="NCBI Taxonomy" id="317"/>
    <lineage>
        <taxon>Bacteria</taxon>
        <taxon>Pseudomonadati</taxon>
        <taxon>Pseudomonadota</taxon>
        <taxon>Gammaproteobacteria</taxon>
        <taxon>Pseudomonadales</taxon>
        <taxon>Pseudomonadaceae</taxon>
        <taxon>Pseudomonas</taxon>
    </lineage>
</organism>
<accession>A0A3T0JY12</accession>
<sequence>MHGERLFLCLLRSDLAGEIVPTLCVGMPLWTLCVRFWDAERPGLHSHAERGNDLVVLVELTAESQRLTTRQNCHRHGARSGCASGGRPPRVRSRIPR</sequence>
<name>A0A3T0JY12_PSESX</name>
<evidence type="ECO:0000256" key="1">
    <source>
        <dbReference type="SAM" id="MobiDB-lite"/>
    </source>
</evidence>
<dbReference type="EMBL" id="CP024646">
    <property type="protein sequence ID" value="AZV28368.1"/>
    <property type="molecule type" value="Genomic_DNA"/>
</dbReference>